<organism evidence="1 2">
    <name type="scientific">Arundinibacter roseus</name>
    <dbReference type="NCBI Taxonomy" id="2070510"/>
    <lineage>
        <taxon>Bacteria</taxon>
        <taxon>Pseudomonadati</taxon>
        <taxon>Bacteroidota</taxon>
        <taxon>Cytophagia</taxon>
        <taxon>Cytophagales</taxon>
        <taxon>Spirosomataceae</taxon>
        <taxon>Arundinibacter</taxon>
    </lineage>
</organism>
<name>A0A4R4KG12_9BACT</name>
<gene>
    <name evidence="1" type="ORF">EZE20_08575</name>
</gene>
<reference evidence="1 2" key="1">
    <citation type="submission" date="2019-02" db="EMBL/GenBank/DDBJ databases">
        <title>Arundinibacter roseus gen. nov., sp. nov., a new member of the family Cytophagaceae.</title>
        <authorList>
            <person name="Szuroczki S."/>
            <person name="Khayer B."/>
            <person name="Sproer C."/>
            <person name="Toumi M."/>
            <person name="Szabo A."/>
            <person name="Felfoldi T."/>
            <person name="Schumann P."/>
            <person name="Toth E."/>
        </authorList>
    </citation>
    <scope>NUCLEOTIDE SEQUENCE [LARGE SCALE GENOMIC DNA]</scope>
    <source>
        <strain evidence="1 2">DMA-k-7a</strain>
    </source>
</reference>
<dbReference type="Proteomes" id="UP000295706">
    <property type="component" value="Unassembled WGS sequence"/>
</dbReference>
<accession>A0A4R4KG12</accession>
<dbReference type="RefSeq" id="WP_132116556.1">
    <property type="nucleotide sequence ID" value="NZ_SMJU01000005.1"/>
</dbReference>
<sequence>MYKISKKVILHYLNMYVRLLLFIGFTSFVMACNTTGNAPELLIDNTSLSNGIDGDIFFEDIELKRLQTPLESLVSETAILVGYEGWVYQLDGYKSRRFNAFNPEGKLIATIDQSLLAEKLHVESQVVDVDVNKTGVYILLSNPNYILSFTHDMQLRDTLRLAFDAHSIKHLPSGDFLIYKTLQADTQESPRYFYHLILTDASGEFKKGLFPFTLPEGARAFVDINFPFGHDLQEQVVFSRTMNDTLYVLSKDLSKIESTRIVQFKNKMLKMEEFPDKSKLVEMMLNPELSRPFGMGNFQEDRHTLSLVLGQNARTVWYVQQQASGKSGIGSFVFSKKQNATFPVPIYKDGSDFMGILEESTLEKLPLAKTASPSIKKVYDDIRNNGASYAVYFKTKKQP</sequence>
<proteinExistence type="predicted"/>
<dbReference type="AlphaFoldDB" id="A0A4R4KG12"/>
<evidence type="ECO:0000313" key="1">
    <source>
        <dbReference type="EMBL" id="TDB65812.1"/>
    </source>
</evidence>
<evidence type="ECO:0008006" key="3">
    <source>
        <dbReference type="Google" id="ProtNLM"/>
    </source>
</evidence>
<keyword evidence="2" id="KW-1185">Reference proteome</keyword>
<dbReference type="PROSITE" id="PS51257">
    <property type="entry name" value="PROKAR_LIPOPROTEIN"/>
    <property type="match status" value="1"/>
</dbReference>
<protein>
    <recommendedName>
        <fullName evidence="3">6-bladed beta-propeller</fullName>
    </recommendedName>
</protein>
<dbReference type="EMBL" id="SMJU01000005">
    <property type="protein sequence ID" value="TDB65812.1"/>
    <property type="molecule type" value="Genomic_DNA"/>
</dbReference>
<comment type="caution">
    <text evidence="1">The sequence shown here is derived from an EMBL/GenBank/DDBJ whole genome shotgun (WGS) entry which is preliminary data.</text>
</comment>
<evidence type="ECO:0000313" key="2">
    <source>
        <dbReference type="Proteomes" id="UP000295706"/>
    </source>
</evidence>